<comment type="caution">
    <text evidence="2">The sequence shown here is derived from an EMBL/GenBank/DDBJ whole genome shotgun (WGS) entry which is preliminary data.</text>
</comment>
<evidence type="ECO:0000313" key="2">
    <source>
        <dbReference type="EMBL" id="MCC8401862.1"/>
    </source>
</evidence>
<evidence type="ECO:0000256" key="1">
    <source>
        <dbReference type="SAM" id="MobiDB-lite"/>
    </source>
</evidence>
<name>A0ABS8KBR3_9BURK</name>
<feature type="region of interest" description="Disordered" evidence="1">
    <location>
        <begin position="310"/>
        <end position="336"/>
    </location>
</feature>
<evidence type="ECO:0000313" key="3">
    <source>
        <dbReference type="Proteomes" id="UP001430614"/>
    </source>
</evidence>
<dbReference type="EMBL" id="JAJITC010000004">
    <property type="protein sequence ID" value="MCC8401862.1"/>
    <property type="molecule type" value="Genomic_DNA"/>
</dbReference>
<dbReference type="Proteomes" id="UP001430614">
    <property type="component" value="Unassembled WGS sequence"/>
</dbReference>
<accession>A0ABS8KBR3</accession>
<proteinExistence type="predicted"/>
<organism evidence="2 3">
    <name type="scientific">Paraburkholderia translucens</name>
    <dbReference type="NCBI Taxonomy" id="2886945"/>
    <lineage>
        <taxon>Bacteria</taxon>
        <taxon>Pseudomonadati</taxon>
        <taxon>Pseudomonadota</taxon>
        <taxon>Betaproteobacteria</taxon>
        <taxon>Burkholderiales</taxon>
        <taxon>Burkholderiaceae</taxon>
        <taxon>Paraburkholderia</taxon>
    </lineage>
</organism>
<sequence length="630" mass="70844">MTTFLRLLQDADKATALQQICRDFRAGRSTTETFEVDVSVLKEVPGSPFAYWISANVRSVFKRIPPFEAQGRTARAGLQTSDDFRFLRANWETEALREVWVPLAKGGTHSPFYADVFLVVKWAGHGKEIANFCNTKTGEVISYIRNSDFYFRPGLFQTLRAARLAPHLTPPGCIFGDNGTQAFSDSADLLAILCILNSGAADSLHKLLLGRAGFALYRNGTLSRLPTPSPGSEESSRLSEIGRESWLLRRRLDTVNEVSHAFVLPTAIRDRVGDYEPTAIQRKLACLQEEIDEIVFNLYGFNEVDRAAVQASQDAANEDDAEVGDDAEADDDTASGISQTNSLISWAVGVAFGRFDFRLATGERAMPPEPEPFDPLPRKSPGMLPDGAAPFHVHPGILVDDAGHPQDLVSVLEDVLSRVDIPAHGDLRHWLQKDFFTFHLQRYSKSRRKAPIYWPLSTVSGSYTLWMYYPSLTRQTLYTAINDFVEPKLKQVDEDVNALRNKDGARTPDEEKQFEALQTLAQELSDLRDTLQGLAQNYQPNHDDGVQITAAPLWPLFRHKPWQKVLRDTWAKLQKGDYDWAHLAMAYWPDRVRERCKSDKSLAISHGLEELYVEPEMALKKSRGRKKADT</sequence>
<protein>
    <submittedName>
        <fullName evidence="2">BREX-1 system adenine-specific DNA-methyltransferase PglX</fullName>
    </submittedName>
</protein>
<dbReference type="RefSeq" id="WP_230560749.1">
    <property type="nucleotide sequence ID" value="NZ_JAJITC010000004.1"/>
</dbReference>
<gene>
    <name evidence="2" type="ORF">LJ655_08150</name>
</gene>
<feature type="compositionally biased region" description="Acidic residues" evidence="1">
    <location>
        <begin position="316"/>
        <end position="333"/>
    </location>
</feature>
<keyword evidence="3" id="KW-1185">Reference proteome</keyword>
<reference evidence="2 3" key="1">
    <citation type="submission" date="2021-11" db="EMBL/GenBank/DDBJ databases">
        <authorList>
            <person name="Oh E.-T."/>
            <person name="Kim S.-B."/>
        </authorList>
    </citation>
    <scope>NUCLEOTIDE SEQUENCE [LARGE SCALE GENOMIC DNA]</scope>
    <source>
        <strain evidence="2 3">MMS20-SJTN17</strain>
    </source>
</reference>